<dbReference type="RefSeq" id="WP_319980869.1">
    <property type="nucleotide sequence ID" value="NZ_JAXAVU010000016.1"/>
</dbReference>
<evidence type="ECO:0000259" key="3">
    <source>
        <dbReference type="Pfam" id="PF13581"/>
    </source>
</evidence>
<evidence type="ECO:0000256" key="1">
    <source>
        <dbReference type="ARBA" id="ARBA00022527"/>
    </source>
</evidence>
<protein>
    <submittedName>
        <fullName evidence="4">ATP-binding protein</fullName>
    </submittedName>
</protein>
<keyword evidence="1" id="KW-0808">Transferase</keyword>
<reference evidence="4 5" key="2">
    <citation type="submission" date="2023-11" db="EMBL/GenBank/DDBJ databases">
        <authorList>
            <person name="Lara A.C."/>
            <person name="Chronakova A."/>
        </authorList>
    </citation>
    <scope>NUCLEOTIDE SEQUENCE [LARGE SCALE GENOMIC DNA]</scope>
    <source>
        <strain evidence="4 5">BCCO 10_0061</strain>
    </source>
</reference>
<reference evidence="4 5" key="1">
    <citation type="submission" date="2023-11" db="EMBL/GenBank/DDBJ databases">
        <title>Lentzea sokolovensis, sp. nov., Lentzea kristufkii, sp. nov., and Lentzea miocenensis, sp. nov., rare actinobacteria from Sokolov Coal Basin, Miocene lacustrine sediment, Czech Republic.</title>
        <authorList>
            <person name="Lara A."/>
            <person name="Kotroba L."/>
            <person name="Nouioui I."/>
            <person name="Neumann-Schaal M."/>
            <person name="Mast Y."/>
            <person name="Chronakova A."/>
        </authorList>
    </citation>
    <scope>NUCLEOTIDE SEQUENCE [LARGE SCALE GENOMIC DNA]</scope>
    <source>
        <strain evidence="4 5">BCCO 10_0061</strain>
    </source>
</reference>
<dbReference type="EMBL" id="JAXAVU010000016">
    <property type="protein sequence ID" value="MDX8148900.1"/>
    <property type="molecule type" value="Genomic_DNA"/>
</dbReference>
<comment type="caution">
    <text evidence="4">The sequence shown here is derived from an EMBL/GenBank/DDBJ whole genome shotgun (WGS) entry which is preliminary data.</text>
</comment>
<dbReference type="Gene3D" id="3.30.565.10">
    <property type="entry name" value="Histidine kinase-like ATPase, C-terminal domain"/>
    <property type="match status" value="1"/>
</dbReference>
<keyword evidence="1" id="KW-0723">Serine/threonine-protein kinase</keyword>
<dbReference type="InterPro" id="IPR050267">
    <property type="entry name" value="Anti-sigma-factor_SerPK"/>
</dbReference>
<sequence>MTSAEQSPNTVDGVPAGGWHTLELLETVPDTGKVRRWVRSVLPNLHEDDLLDVLLVVTELVSNVYDHGRFPARVKLRRSTKPCEVSIASEDASATPPQLRPSSPDSARGRGLVMVNQLSKKWGVARRAVGKCVWAVVACPATP</sequence>
<keyword evidence="1" id="KW-0418">Kinase</keyword>
<keyword evidence="5" id="KW-1185">Reference proteome</keyword>
<evidence type="ECO:0000256" key="2">
    <source>
        <dbReference type="SAM" id="MobiDB-lite"/>
    </source>
</evidence>
<feature type="domain" description="Histidine kinase/HSP90-like ATPase" evidence="3">
    <location>
        <begin position="31"/>
        <end position="136"/>
    </location>
</feature>
<evidence type="ECO:0000313" key="4">
    <source>
        <dbReference type="EMBL" id="MDX8148900.1"/>
    </source>
</evidence>
<keyword evidence="4" id="KW-0067">ATP-binding</keyword>
<dbReference type="InterPro" id="IPR036890">
    <property type="entry name" value="HATPase_C_sf"/>
</dbReference>
<dbReference type="InterPro" id="IPR003594">
    <property type="entry name" value="HATPase_dom"/>
</dbReference>
<dbReference type="PANTHER" id="PTHR35526">
    <property type="entry name" value="ANTI-SIGMA-F FACTOR RSBW-RELATED"/>
    <property type="match status" value="1"/>
</dbReference>
<accession>A0ABU4VAS1</accession>
<dbReference type="GO" id="GO:0005524">
    <property type="term" value="F:ATP binding"/>
    <property type="evidence" value="ECO:0007669"/>
    <property type="project" value="UniProtKB-KW"/>
</dbReference>
<dbReference type="CDD" id="cd16936">
    <property type="entry name" value="HATPase_RsbW-like"/>
    <property type="match status" value="1"/>
</dbReference>
<dbReference type="SUPFAM" id="SSF55874">
    <property type="entry name" value="ATPase domain of HSP90 chaperone/DNA topoisomerase II/histidine kinase"/>
    <property type="match status" value="1"/>
</dbReference>
<dbReference type="Proteomes" id="UP001285352">
    <property type="component" value="Unassembled WGS sequence"/>
</dbReference>
<name>A0ABU4VAS1_9PSEU</name>
<evidence type="ECO:0000313" key="5">
    <source>
        <dbReference type="Proteomes" id="UP001285352"/>
    </source>
</evidence>
<keyword evidence="4" id="KW-0547">Nucleotide-binding</keyword>
<gene>
    <name evidence="4" type="ORF">SK854_42755</name>
</gene>
<dbReference type="Pfam" id="PF13581">
    <property type="entry name" value="HATPase_c_2"/>
    <property type="match status" value="1"/>
</dbReference>
<proteinExistence type="predicted"/>
<dbReference type="PANTHER" id="PTHR35526:SF3">
    <property type="entry name" value="ANTI-SIGMA-F FACTOR RSBW"/>
    <property type="match status" value="1"/>
</dbReference>
<feature type="region of interest" description="Disordered" evidence="2">
    <location>
        <begin position="87"/>
        <end position="108"/>
    </location>
</feature>
<organism evidence="4 5">
    <name type="scientific">Lentzea sokolovensis</name>
    <dbReference type="NCBI Taxonomy" id="3095429"/>
    <lineage>
        <taxon>Bacteria</taxon>
        <taxon>Bacillati</taxon>
        <taxon>Actinomycetota</taxon>
        <taxon>Actinomycetes</taxon>
        <taxon>Pseudonocardiales</taxon>
        <taxon>Pseudonocardiaceae</taxon>
        <taxon>Lentzea</taxon>
    </lineage>
</organism>